<keyword evidence="2" id="KW-1185">Reference proteome</keyword>
<sequence length="198" mass="22483">MLSSEDMPRQVKSRHAALPGDFAIWIFIFAELAMFGVFFMVFAITRTLDYRVFEASQRTLDRSLGAIDTAVLITGSYAVVRAVYAIRRGVARACTRWLAVAIGLGGTFLFLKMYEFHQDALQGITLSTNTFYMFYLSLMFLHFMHVLMAMIILGVVAWKAHAGYYSAIDHAGVETAASFWHMVDLIWIILFILVYVLH</sequence>
<accession>A0ACD5HKW7</accession>
<gene>
    <name evidence="1" type="ORF">EC580_008260</name>
</gene>
<evidence type="ECO:0000313" key="1">
    <source>
        <dbReference type="EMBL" id="XRI75968.1"/>
    </source>
</evidence>
<dbReference type="Proteomes" id="UP000271650">
    <property type="component" value="Chromosome"/>
</dbReference>
<name>A0ACD5HKW7_9PROT</name>
<evidence type="ECO:0000313" key="2">
    <source>
        <dbReference type="Proteomes" id="UP000271650"/>
    </source>
</evidence>
<protein>
    <submittedName>
        <fullName evidence="1">Cytochrome c oxidase subunit 3 family protein</fullName>
    </submittedName>
</protein>
<reference evidence="1 2" key="1">
    <citation type="journal article" date="2019" name="Int. J. Syst. Evol. Microbiol.">
        <title>Acidithiobacillus sulfuriphilus sp. nov.: an extremely acidophilic sulfur-oxidizing chemolithotroph isolated from a neutral pH environment.</title>
        <authorList>
            <person name="Falagan C."/>
            <person name="Moya-Beltran A."/>
            <person name="Castro M."/>
            <person name="Quatrini R."/>
            <person name="Johnson D.B."/>
        </authorList>
    </citation>
    <scope>NUCLEOTIDE SEQUENCE [LARGE SCALE GENOMIC DNA]</scope>
    <source>
        <strain evidence="1 2">CJ-2</strain>
    </source>
</reference>
<dbReference type="EMBL" id="CP127527">
    <property type="protein sequence ID" value="XRI75968.1"/>
    <property type="molecule type" value="Genomic_DNA"/>
</dbReference>
<proteinExistence type="predicted"/>
<organism evidence="1 2">
    <name type="scientific">Acidithiobacillus sulfuriphilus</name>
    <dbReference type="NCBI Taxonomy" id="1867749"/>
    <lineage>
        <taxon>Bacteria</taxon>
        <taxon>Pseudomonadati</taxon>
        <taxon>Pseudomonadota</taxon>
        <taxon>Acidithiobacillia</taxon>
        <taxon>Acidithiobacillales</taxon>
        <taxon>Acidithiobacillaceae</taxon>
        <taxon>Acidithiobacillus</taxon>
    </lineage>
</organism>